<evidence type="ECO:0000256" key="1">
    <source>
        <dbReference type="ARBA" id="ARBA00022898"/>
    </source>
</evidence>
<dbReference type="EMBL" id="JADGJH010000391">
    <property type="protein sequence ID" value="KAJ3130309.1"/>
    <property type="molecule type" value="Genomic_DNA"/>
</dbReference>
<comment type="cofactor">
    <cofactor evidence="3">
        <name>pyridoxal 5'-phosphate</name>
        <dbReference type="ChEBI" id="CHEBI:597326"/>
    </cofactor>
</comment>
<evidence type="ECO:0000259" key="5">
    <source>
        <dbReference type="Pfam" id="PF01168"/>
    </source>
</evidence>
<dbReference type="FunFam" id="3.20.20.10:FF:000018">
    <property type="entry name" value="Pyridoxal phosphate homeostasis protein"/>
    <property type="match status" value="1"/>
</dbReference>
<dbReference type="Pfam" id="PF01168">
    <property type="entry name" value="Ala_racemase_N"/>
    <property type="match status" value="1"/>
</dbReference>
<evidence type="ECO:0000256" key="3">
    <source>
        <dbReference type="PIRSR" id="PIRSR004848-1"/>
    </source>
</evidence>
<dbReference type="HAMAP" id="MF_02087">
    <property type="entry name" value="PLP_homeostasis"/>
    <property type="match status" value="1"/>
</dbReference>
<dbReference type="Gene3D" id="3.20.20.10">
    <property type="entry name" value="Alanine racemase"/>
    <property type="match status" value="1"/>
</dbReference>
<feature type="domain" description="Alanine racemase N-terminal" evidence="5">
    <location>
        <begin position="30"/>
        <end position="232"/>
    </location>
</feature>
<dbReference type="InterPro" id="IPR001608">
    <property type="entry name" value="Ala_racemase_N"/>
</dbReference>
<dbReference type="AlphaFoldDB" id="A0AAD5XIH3"/>
<dbReference type="PIRSF" id="PIRSF004848">
    <property type="entry name" value="YBL036c_PLPDEIII"/>
    <property type="match status" value="1"/>
</dbReference>
<comment type="function">
    <text evidence="2">Pyridoxal 5'-phosphate (PLP)-binding protein, which may be involved in intracellular homeostatic regulation of pyridoxal 5'-phosphate (PLP), the active form of vitamin B6.</text>
</comment>
<gene>
    <name evidence="6" type="ORF">HK100_008135</name>
</gene>
<dbReference type="Proteomes" id="UP001211907">
    <property type="component" value="Unassembled WGS sequence"/>
</dbReference>
<evidence type="ECO:0000256" key="2">
    <source>
        <dbReference type="HAMAP-Rule" id="MF_03225"/>
    </source>
</evidence>
<accession>A0AAD5XIH3</accession>
<organism evidence="6 7">
    <name type="scientific">Physocladia obscura</name>
    <dbReference type="NCBI Taxonomy" id="109957"/>
    <lineage>
        <taxon>Eukaryota</taxon>
        <taxon>Fungi</taxon>
        <taxon>Fungi incertae sedis</taxon>
        <taxon>Chytridiomycota</taxon>
        <taxon>Chytridiomycota incertae sedis</taxon>
        <taxon>Chytridiomycetes</taxon>
        <taxon>Chytridiales</taxon>
        <taxon>Chytriomycetaceae</taxon>
        <taxon>Physocladia</taxon>
    </lineage>
</organism>
<comment type="similarity">
    <text evidence="2 4">Belongs to the pyridoxal phosphate-binding protein YggS/PROSC family.</text>
</comment>
<dbReference type="InterPro" id="IPR011078">
    <property type="entry name" value="PyrdxlP_homeostasis"/>
</dbReference>
<feature type="modified residue" description="N6-(pyridoxal phosphate)lysine" evidence="2 3">
    <location>
        <position position="38"/>
    </location>
</feature>
<comment type="caution">
    <text evidence="6">The sequence shown here is derived from an EMBL/GenBank/DDBJ whole genome shotgun (WGS) entry which is preliminary data.</text>
</comment>
<dbReference type="NCBIfam" id="TIGR00044">
    <property type="entry name" value="YggS family pyridoxal phosphate-dependent enzyme"/>
    <property type="match status" value="1"/>
</dbReference>
<evidence type="ECO:0000313" key="7">
    <source>
        <dbReference type="Proteomes" id="UP001211907"/>
    </source>
</evidence>
<dbReference type="PANTHER" id="PTHR10146">
    <property type="entry name" value="PROLINE SYNTHETASE CO-TRANSCRIBED BACTERIAL HOMOLOG PROTEIN"/>
    <property type="match status" value="1"/>
</dbReference>
<evidence type="ECO:0000313" key="6">
    <source>
        <dbReference type="EMBL" id="KAJ3130309.1"/>
    </source>
</evidence>
<dbReference type="PANTHER" id="PTHR10146:SF14">
    <property type="entry name" value="PYRIDOXAL PHOSPHATE HOMEOSTASIS PROTEIN"/>
    <property type="match status" value="1"/>
</dbReference>
<dbReference type="CDD" id="cd06822">
    <property type="entry name" value="PLPDE_III_YBL036c_euk"/>
    <property type="match status" value="1"/>
</dbReference>
<keyword evidence="7" id="KW-1185">Reference proteome</keyword>
<keyword evidence="1 2" id="KW-0663">Pyridoxal phosphate</keyword>
<proteinExistence type="inferred from homology"/>
<name>A0AAD5XIH3_9FUNG</name>
<sequence>MIESHVAENLGEMRTRISVAAAVSGRAENQVRLVAVSKTKPNEDILAAYNEGQRHFGENVGVYFNDYEACTLTLRIHPGTLQSNKCKQIVAIPNLFAVETVDGTKKADILQKACIQAQRVEPLNIFVQINTSGEESKSGIAPQECPEVARHIAEKCPNLKLSGLMTIGAPNHDPANGPNPDFQILNDCRDSISDVMKGADIELSMGMSDDFESAIQMGSTNVRLGSCIFGARGKKV</sequence>
<dbReference type="SUPFAM" id="SSF51419">
    <property type="entry name" value="PLP-binding barrel"/>
    <property type="match status" value="1"/>
</dbReference>
<protein>
    <recommendedName>
        <fullName evidence="2">Pyridoxal phosphate homeostasis protein</fullName>
        <shortName evidence="2">PLP homeostasis protein</shortName>
    </recommendedName>
</protein>
<evidence type="ECO:0000256" key="4">
    <source>
        <dbReference type="RuleBase" id="RU004514"/>
    </source>
</evidence>
<reference evidence="6" key="1">
    <citation type="submission" date="2020-05" db="EMBL/GenBank/DDBJ databases">
        <title>Phylogenomic resolution of chytrid fungi.</title>
        <authorList>
            <person name="Stajich J.E."/>
            <person name="Amses K."/>
            <person name="Simmons R."/>
            <person name="Seto K."/>
            <person name="Myers J."/>
            <person name="Bonds A."/>
            <person name="Quandt C.A."/>
            <person name="Barry K."/>
            <person name="Liu P."/>
            <person name="Grigoriev I."/>
            <person name="Longcore J.E."/>
            <person name="James T.Y."/>
        </authorList>
    </citation>
    <scope>NUCLEOTIDE SEQUENCE</scope>
    <source>
        <strain evidence="6">JEL0513</strain>
    </source>
</reference>
<dbReference type="GO" id="GO:0030170">
    <property type="term" value="F:pyridoxal phosphate binding"/>
    <property type="evidence" value="ECO:0007669"/>
    <property type="project" value="UniProtKB-UniRule"/>
</dbReference>
<dbReference type="InterPro" id="IPR029066">
    <property type="entry name" value="PLP-binding_barrel"/>
</dbReference>